<proteinExistence type="inferred from homology"/>
<evidence type="ECO:0000313" key="4">
    <source>
        <dbReference type="EMBL" id="TJZ49732.1"/>
    </source>
</evidence>
<dbReference type="Gene3D" id="3.30.2040.10">
    <property type="entry name" value="PSTPO5379-like domain"/>
    <property type="match status" value="1"/>
</dbReference>
<name>A0A4U0N8H6_9ACTN</name>
<dbReference type="InterPro" id="IPR016938">
    <property type="entry name" value="UPF0317"/>
</dbReference>
<sequence length="265" mass="28822">MWSTMQDSGSWTPKRARAAFRDGLDVPTSGLAPGHTQVNVLTVPREYAYDVLLFAQRNPVPCPVLEVTDPGSWRSVLAPGADLRTDLPGYLLWEEGQVSAKLPNATAVWREDLVTFLIGCSFSFETLLHDAGVPLRHVEQGTAVPMFLTNRPCNPAGRMHGPMVVSMRPIPARLVSKAVQVSGMMPAVHGAPVQIGDPEALGIRDLGRPDFGDPVEMRDGDVPVFWGCGVTTQAALMAVKPPFAISHIPGRMFITDVRDTEYRIA</sequence>
<gene>
    <name evidence="4" type="ORF">FCH28_25700</name>
</gene>
<evidence type="ECO:0000313" key="5">
    <source>
        <dbReference type="Proteomes" id="UP000308697"/>
    </source>
</evidence>
<dbReference type="PANTHER" id="PTHR32022">
    <property type="entry name" value="D-GLUTAMATE CYCLASE, MITOCHONDRIAL"/>
    <property type="match status" value="1"/>
</dbReference>
<dbReference type="Gene3D" id="3.40.1640.10">
    <property type="entry name" value="PSTPO5379-like"/>
    <property type="match status" value="1"/>
</dbReference>
<dbReference type="InterPro" id="IPR038021">
    <property type="entry name" value="Putative_hydro-lyase"/>
</dbReference>
<dbReference type="Pfam" id="PF07286">
    <property type="entry name" value="D-Glu_cyclase"/>
    <property type="match status" value="1"/>
</dbReference>
<organism evidence="4 5">
    <name type="scientific">Streptomyces piniterrae</name>
    <dbReference type="NCBI Taxonomy" id="2571125"/>
    <lineage>
        <taxon>Bacteria</taxon>
        <taxon>Bacillati</taxon>
        <taxon>Actinomycetota</taxon>
        <taxon>Actinomycetes</taxon>
        <taxon>Kitasatosporales</taxon>
        <taxon>Streptomycetaceae</taxon>
        <taxon>Streptomyces</taxon>
    </lineage>
</organism>
<dbReference type="InterPro" id="IPR009906">
    <property type="entry name" value="D-Glu_cyclase"/>
</dbReference>
<comment type="caution">
    <text evidence="4">The sequence shown here is derived from an EMBL/GenBank/DDBJ whole genome shotgun (WGS) entry which is preliminary data.</text>
</comment>
<keyword evidence="5" id="KW-1185">Reference proteome</keyword>
<dbReference type="EMBL" id="SUMB01000009">
    <property type="protein sequence ID" value="TJZ49732.1"/>
    <property type="molecule type" value="Genomic_DNA"/>
</dbReference>
<keyword evidence="2 3" id="KW-0456">Lyase</keyword>
<evidence type="ECO:0000256" key="3">
    <source>
        <dbReference type="HAMAP-Rule" id="MF_01830"/>
    </source>
</evidence>
<accession>A0A4U0N8H6</accession>
<dbReference type="AlphaFoldDB" id="A0A4U0N8H6"/>
<dbReference type="FunFam" id="3.30.2040.10:FF:000001">
    <property type="entry name" value="D-glutamate cyclase, mitochondrial"/>
    <property type="match status" value="1"/>
</dbReference>
<evidence type="ECO:0000256" key="1">
    <source>
        <dbReference type="ARBA" id="ARBA00007896"/>
    </source>
</evidence>
<protein>
    <recommendedName>
        <fullName evidence="3">Putative hydro-lyase FCH28_25700</fullName>
        <ecNumber evidence="3">4.2.1.-</ecNumber>
    </recommendedName>
</protein>
<dbReference type="NCBIfam" id="NF003969">
    <property type="entry name" value="PRK05463.1"/>
    <property type="match status" value="1"/>
</dbReference>
<dbReference type="OrthoDB" id="149585at2"/>
<dbReference type="Proteomes" id="UP000308697">
    <property type="component" value="Unassembled WGS sequence"/>
</dbReference>
<dbReference type="SUPFAM" id="SSF160920">
    <property type="entry name" value="PSTPO5379-like"/>
    <property type="match status" value="1"/>
</dbReference>
<dbReference type="PIRSF" id="PIRSF029755">
    <property type="entry name" value="UCP029755"/>
    <property type="match status" value="1"/>
</dbReference>
<reference evidence="4 5" key="1">
    <citation type="submission" date="2019-04" db="EMBL/GenBank/DDBJ databases">
        <title>Streptomyces piniterrae sp. nov., a heliquinomycin-producing actinomycete isolated from rhizosphere soil of Pinus yunnanensis.</title>
        <authorList>
            <person name="Zhuang X."/>
            <person name="Zhao J."/>
        </authorList>
    </citation>
    <scope>NUCLEOTIDE SEQUENCE [LARGE SCALE GENOMIC DNA]</scope>
    <source>
        <strain evidence="5">jys28</strain>
    </source>
</reference>
<dbReference type="HAMAP" id="MF_01830">
    <property type="entry name" value="Hydro_lyase"/>
    <property type="match status" value="1"/>
</dbReference>
<dbReference type="GO" id="GO:0016829">
    <property type="term" value="F:lyase activity"/>
    <property type="evidence" value="ECO:0007669"/>
    <property type="project" value="UniProtKB-KW"/>
</dbReference>
<evidence type="ECO:0000256" key="2">
    <source>
        <dbReference type="ARBA" id="ARBA00023239"/>
    </source>
</evidence>
<dbReference type="PANTHER" id="PTHR32022:SF10">
    <property type="entry name" value="D-GLUTAMATE CYCLASE, MITOCHONDRIAL"/>
    <property type="match status" value="1"/>
</dbReference>
<dbReference type="EC" id="4.2.1.-" evidence="3"/>
<comment type="similarity">
    <text evidence="1 3">Belongs to the D-glutamate cyclase family.</text>
</comment>